<dbReference type="Pfam" id="PF14206">
    <property type="entry name" value="Cys_rich_CPCC"/>
    <property type="match status" value="1"/>
</dbReference>
<sequence length="63" mass="6883">MTGLLPCPCCEALTISEYGDYEICMICNWEDDPVQSADPDFSGGANILSLNQARTCHSKSNRP</sequence>
<evidence type="ECO:0000259" key="1">
    <source>
        <dbReference type="Pfam" id="PF14206"/>
    </source>
</evidence>
<reference evidence="2 3" key="1">
    <citation type="journal article" date="2020" name="Carbohydr. Polym.">
        <title>Characterization and optimization of production of bacterial cellulose from strain CGMCC 17276 based on whole-genome analysis.</title>
        <authorList>
            <person name="Lu T."/>
            <person name="Gao H."/>
            <person name="Liao B."/>
            <person name="Wu J."/>
            <person name="Zhang W."/>
            <person name="Huang J."/>
            <person name="Liu M."/>
            <person name="Huang J."/>
            <person name="Chang Z."/>
            <person name="Jin M."/>
            <person name="Yi Z."/>
            <person name="Jiang D."/>
        </authorList>
    </citation>
    <scope>NUCLEOTIDE SEQUENCE [LARGE SCALE GENOMIC DNA]</scope>
    <source>
        <strain evidence="2 3">CGMCC 17276</strain>
    </source>
</reference>
<dbReference type="RefSeq" id="WP_159262991.1">
    <property type="nucleotide sequence ID" value="NZ_CP041348.1"/>
</dbReference>
<gene>
    <name evidence="2" type="ORF">FMA36_14305</name>
</gene>
<proteinExistence type="predicted"/>
<dbReference type="InterPro" id="IPR025983">
    <property type="entry name" value="Cys_rich_CPCC"/>
</dbReference>
<name>A0A857FTP5_KOMXY</name>
<dbReference type="OrthoDB" id="1456570at2"/>
<dbReference type="Proteomes" id="UP000464674">
    <property type="component" value="Chromosome"/>
</dbReference>
<dbReference type="EMBL" id="CP041348">
    <property type="protein sequence ID" value="QHC36517.1"/>
    <property type="molecule type" value="Genomic_DNA"/>
</dbReference>
<protein>
    <recommendedName>
        <fullName evidence="1">Cysteine-rich CPCC domain-containing protein</fullName>
    </recommendedName>
</protein>
<evidence type="ECO:0000313" key="2">
    <source>
        <dbReference type="EMBL" id="QHC36517.1"/>
    </source>
</evidence>
<accession>A0A857FTP5</accession>
<feature type="domain" description="Cysteine-rich CPCC" evidence="1">
    <location>
        <begin position="6"/>
        <end position="56"/>
    </location>
</feature>
<organism evidence="2 3">
    <name type="scientific">Komagataeibacter xylinus</name>
    <name type="common">Gluconacetobacter xylinus</name>
    <dbReference type="NCBI Taxonomy" id="28448"/>
    <lineage>
        <taxon>Bacteria</taxon>
        <taxon>Pseudomonadati</taxon>
        <taxon>Pseudomonadota</taxon>
        <taxon>Alphaproteobacteria</taxon>
        <taxon>Acetobacterales</taxon>
        <taxon>Acetobacteraceae</taxon>
        <taxon>Komagataeibacter</taxon>
    </lineage>
</organism>
<dbReference type="AlphaFoldDB" id="A0A857FTP5"/>
<evidence type="ECO:0000313" key="3">
    <source>
        <dbReference type="Proteomes" id="UP000464674"/>
    </source>
</evidence>